<dbReference type="Pfam" id="PF19729">
    <property type="entry name" value="LRR_FBXL18"/>
    <property type="match status" value="1"/>
</dbReference>
<dbReference type="GeneID" id="124295336"/>
<feature type="domain" description="F-box" evidence="1">
    <location>
        <begin position="8"/>
        <end position="55"/>
    </location>
</feature>
<sequence length="681" mass="79024">MDVGGSGVTNIFSVPHEMLVNILLYFDARERLAFSKTCTKFKNLVLDDAELLRNLDFSRNGWLTTMEDVQVYFTNETRNKLIRKVNISNIFWMRPGEMLRNTIGKAVNLVDVNVMGIRFEDVRQLGSFLALLIHVKKLILDWPEPDEDVDLSIDVMKTPFGKLNYLIARVRVYSINFFPTVQFCCNELVDLRVIALPSQDHELKQNSWRLYGHNRLKKLKIVQAHGWDVHRTIYRHIINMLPDLTQWTDFQMIGTDFANRGFYLEKNLDISDQLLSTRVANNIENFPVLWSVLSESLVQETVKLNYEKAPKDFCCFRRTGADAASIANSLPLALRVEEAKRLLKDPGYQITFLNLEHDIEAYCDVHLVGIAFPNLRDLILYRILKAPEGVRQRELLPRRLASRDSGAASTSRDESAGRREHSFQILIDNTPQLRDLTICFTENEEPQPEAWDLDSLLHIARWRHLTALRLAYVPILDGRFLIEIGRSCENLQILVLIDLAKTGQSISYMNDVSDMLTRCRNIREFSFSEEDTFGVFNLLTSLSCNPKLESVDILFCEERENLSRLVASMEHLLHTCKMLNKFKYTNVWTMDRVLYRNYLVGELRRIKGDLNRPEFQFEVVNPFCKDIVIFGPDGEFLENIDIIHEACPPWYFNCRKLNELTCRIIFPLLIYKNNVFGGTLQ</sequence>
<protein>
    <submittedName>
        <fullName evidence="3">Uncharacterized protein LOC124295336 isoform X1</fullName>
    </submittedName>
</protein>
<organism evidence="2 3">
    <name type="scientific">Neodiprion lecontei</name>
    <name type="common">Redheaded pine sawfly</name>
    <dbReference type="NCBI Taxonomy" id="441921"/>
    <lineage>
        <taxon>Eukaryota</taxon>
        <taxon>Metazoa</taxon>
        <taxon>Ecdysozoa</taxon>
        <taxon>Arthropoda</taxon>
        <taxon>Hexapoda</taxon>
        <taxon>Insecta</taxon>
        <taxon>Pterygota</taxon>
        <taxon>Neoptera</taxon>
        <taxon>Endopterygota</taxon>
        <taxon>Hymenoptera</taxon>
        <taxon>Tenthredinoidea</taxon>
        <taxon>Diprionidae</taxon>
        <taxon>Diprioninae</taxon>
        <taxon>Neodiprion</taxon>
    </lineage>
</organism>
<proteinExistence type="predicted"/>
<evidence type="ECO:0000313" key="2">
    <source>
        <dbReference type="Proteomes" id="UP000829291"/>
    </source>
</evidence>
<gene>
    <name evidence="3" type="primary">LOC124295336</name>
</gene>
<accession>A0ABM3GL18</accession>
<dbReference type="SMART" id="SM00256">
    <property type="entry name" value="FBOX"/>
    <property type="match status" value="1"/>
</dbReference>
<dbReference type="SUPFAM" id="SSF81383">
    <property type="entry name" value="F-box domain"/>
    <property type="match status" value="1"/>
</dbReference>
<keyword evidence="2" id="KW-1185">Reference proteome</keyword>
<dbReference type="InterPro" id="IPR032675">
    <property type="entry name" value="LRR_dom_sf"/>
</dbReference>
<evidence type="ECO:0000313" key="3">
    <source>
        <dbReference type="RefSeq" id="XP_046600925.1"/>
    </source>
</evidence>
<evidence type="ECO:0000259" key="1">
    <source>
        <dbReference type="PROSITE" id="PS50181"/>
    </source>
</evidence>
<dbReference type="SUPFAM" id="SSF52047">
    <property type="entry name" value="RNI-like"/>
    <property type="match status" value="1"/>
</dbReference>
<dbReference type="InterPro" id="IPR036047">
    <property type="entry name" value="F-box-like_dom_sf"/>
</dbReference>
<dbReference type="Pfam" id="PF00646">
    <property type="entry name" value="F-box"/>
    <property type="match status" value="1"/>
</dbReference>
<dbReference type="CDD" id="cd09917">
    <property type="entry name" value="F-box_SF"/>
    <property type="match status" value="1"/>
</dbReference>
<name>A0ABM3GL18_NEOLC</name>
<dbReference type="InterPro" id="IPR001810">
    <property type="entry name" value="F-box_dom"/>
</dbReference>
<dbReference type="Proteomes" id="UP000829291">
    <property type="component" value="Chromosome 7"/>
</dbReference>
<dbReference type="PROSITE" id="PS50181">
    <property type="entry name" value="FBOX"/>
    <property type="match status" value="1"/>
</dbReference>
<dbReference type="InterPro" id="IPR045627">
    <property type="entry name" value="FBXL18_LRR"/>
</dbReference>
<dbReference type="Gene3D" id="3.80.10.10">
    <property type="entry name" value="Ribonuclease Inhibitor"/>
    <property type="match status" value="1"/>
</dbReference>
<dbReference type="RefSeq" id="XP_046600925.1">
    <property type="nucleotide sequence ID" value="XM_046744969.1"/>
</dbReference>
<reference evidence="3" key="1">
    <citation type="submission" date="2025-08" db="UniProtKB">
        <authorList>
            <consortium name="RefSeq"/>
        </authorList>
    </citation>
    <scope>IDENTIFICATION</scope>
    <source>
        <tissue evidence="3">Thorax and Abdomen</tissue>
    </source>
</reference>